<dbReference type="Pfam" id="PF04142">
    <property type="entry name" value="Nuc_sug_transp"/>
    <property type="match status" value="1"/>
</dbReference>
<dbReference type="GO" id="GO:0000139">
    <property type="term" value="C:Golgi membrane"/>
    <property type="evidence" value="ECO:0007669"/>
    <property type="project" value="InterPro"/>
</dbReference>
<gene>
    <name evidence="6" type="ORF">Q4I31_004219</name>
</gene>
<dbReference type="GO" id="GO:0015165">
    <property type="term" value="F:pyrimidine nucleotide-sugar transmembrane transporter activity"/>
    <property type="evidence" value="ECO:0007669"/>
    <property type="project" value="InterPro"/>
</dbReference>
<comment type="caution">
    <text evidence="6">The sequence shown here is derived from an EMBL/GenBank/DDBJ whole genome shotgun (WGS) entry which is preliminary data.</text>
</comment>
<dbReference type="NCBIfam" id="TIGR00803">
    <property type="entry name" value="nst"/>
    <property type="match status" value="1"/>
</dbReference>
<evidence type="ECO:0000313" key="6">
    <source>
        <dbReference type="EMBL" id="KAL0503474.1"/>
    </source>
</evidence>
<evidence type="ECO:0000256" key="1">
    <source>
        <dbReference type="ARBA" id="ARBA00004141"/>
    </source>
</evidence>
<name>A0AAW3AFL9_9TRYP</name>
<keyword evidence="2 5" id="KW-0812">Transmembrane</keyword>
<protein>
    <submittedName>
        <fullName evidence="6">Nucleotide-sugar transporter</fullName>
    </submittedName>
</protein>
<sequence length="168" mass="18155">MGKAAAAEKVSSTWSIEGTLAVLAGAFLSALSGVFMEFVVKKRCSQFHLSARNIHLAFFSVVYFLVVFLCEIWRPEVAVGGLAEFISTFFDGFTSLVWTLVAVQAVGGILVALVVRYCDNIVKSFSTAFAIVLSGMASVFLFHTALNATFLVGAFLVLSSIIMYSLKQ</sequence>
<evidence type="ECO:0000256" key="4">
    <source>
        <dbReference type="ARBA" id="ARBA00023136"/>
    </source>
</evidence>
<comment type="subcellular location">
    <subcellularLocation>
        <location evidence="1">Membrane</location>
        <topology evidence="1">Multi-pass membrane protein</topology>
    </subcellularLocation>
</comment>
<reference evidence="6 7" key="1">
    <citation type="submission" date="2024-02" db="EMBL/GenBank/DDBJ databases">
        <title>FIRST GENOME SEQUENCES OF Leishmania (Viannia) shawi, Leishmania (Viannia) lindenbergi AND Leishmania (Viannia) utingensis.</title>
        <authorList>
            <person name="Resadore F."/>
            <person name="Custodio M.G.F."/>
            <person name="Boite M.C."/>
            <person name="Cupolillo E."/>
            <person name="Ferreira G.E.M."/>
        </authorList>
    </citation>
    <scope>NUCLEOTIDE SEQUENCE [LARGE SCALE GENOMIC DNA]</scope>
    <source>
        <strain evidence="6 7">MHOM/BR/1966/M15733</strain>
    </source>
</reference>
<dbReference type="AlphaFoldDB" id="A0AAW3AFL9"/>
<feature type="transmembrane region" description="Helical" evidence="5">
    <location>
        <begin position="148"/>
        <end position="166"/>
    </location>
</feature>
<dbReference type="EMBL" id="JBAMZK010000026">
    <property type="protein sequence ID" value="KAL0503474.1"/>
    <property type="molecule type" value="Genomic_DNA"/>
</dbReference>
<feature type="transmembrane region" description="Helical" evidence="5">
    <location>
        <begin position="20"/>
        <end position="40"/>
    </location>
</feature>
<keyword evidence="7" id="KW-1185">Reference proteome</keyword>
<dbReference type="Proteomes" id="UP001500131">
    <property type="component" value="Unassembled WGS sequence"/>
</dbReference>
<keyword evidence="4 5" id="KW-0472">Membrane</keyword>
<feature type="transmembrane region" description="Helical" evidence="5">
    <location>
        <begin position="122"/>
        <end position="142"/>
    </location>
</feature>
<accession>A0AAW3AFL9</accession>
<evidence type="ECO:0000256" key="2">
    <source>
        <dbReference type="ARBA" id="ARBA00022692"/>
    </source>
</evidence>
<organism evidence="6 7">
    <name type="scientific">Leishmania lindenbergi</name>
    <dbReference type="NCBI Taxonomy" id="651832"/>
    <lineage>
        <taxon>Eukaryota</taxon>
        <taxon>Discoba</taxon>
        <taxon>Euglenozoa</taxon>
        <taxon>Kinetoplastea</taxon>
        <taxon>Metakinetoplastina</taxon>
        <taxon>Trypanosomatida</taxon>
        <taxon>Trypanosomatidae</taxon>
        <taxon>Leishmaniinae</taxon>
        <taxon>Leishmania</taxon>
    </lineage>
</organism>
<feature type="transmembrane region" description="Helical" evidence="5">
    <location>
        <begin position="52"/>
        <end position="75"/>
    </location>
</feature>
<feature type="transmembrane region" description="Helical" evidence="5">
    <location>
        <begin position="95"/>
        <end position="115"/>
    </location>
</feature>
<evidence type="ECO:0000313" key="7">
    <source>
        <dbReference type="Proteomes" id="UP001500131"/>
    </source>
</evidence>
<keyword evidence="3 5" id="KW-1133">Transmembrane helix</keyword>
<proteinExistence type="predicted"/>
<dbReference type="InterPro" id="IPR007271">
    <property type="entry name" value="Nuc_sug_transpt"/>
</dbReference>
<evidence type="ECO:0000256" key="3">
    <source>
        <dbReference type="ARBA" id="ARBA00022989"/>
    </source>
</evidence>
<dbReference type="PANTHER" id="PTHR10231">
    <property type="entry name" value="NUCLEOTIDE-SUGAR TRANSMEMBRANE TRANSPORTER"/>
    <property type="match status" value="1"/>
</dbReference>
<evidence type="ECO:0000256" key="5">
    <source>
        <dbReference type="SAM" id="Phobius"/>
    </source>
</evidence>